<comment type="caution">
    <text evidence="4">The sequence shown here is derived from an EMBL/GenBank/DDBJ whole genome shotgun (WGS) entry which is preliminary data.</text>
</comment>
<gene>
    <name evidence="4" type="ORF">chiPu_0021490</name>
</gene>
<evidence type="ECO:0000313" key="5">
    <source>
        <dbReference type="Proteomes" id="UP000287033"/>
    </source>
</evidence>
<protein>
    <submittedName>
        <fullName evidence="4">Uncharacterized protein</fullName>
    </submittedName>
</protein>
<dbReference type="SUPFAM" id="SSF143113">
    <property type="entry name" value="NAP-like"/>
    <property type="match status" value="1"/>
</dbReference>
<feature type="region of interest" description="Disordered" evidence="3">
    <location>
        <begin position="79"/>
        <end position="130"/>
    </location>
</feature>
<sequence>MMRLEVEEFEDIKSGYRIKFHFGENPYFENSLIIKEFHLGTGVFGSSLANLLCPVSVTPQVLKDDMWPNPLQYFLIAESESGENGLDDSDEENGDDSVVIVDEDEDEDNEDEDDDVQEIVDEDDDDEDDG</sequence>
<dbReference type="STRING" id="137246.A0A401RG46"/>
<dbReference type="OrthoDB" id="19419at2759"/>
<dbReference type="EMBL" id="BEZZ01004011">
    <property type="protein sequence ID" value="GCC17107.1"/>
    <property type="molecule type" value="Genomic_DNA"/>
</dbReference>
<dbReference type="GO" id="GO:0006334">
    <property type="term" value="P:nucleosome assembly"/>
    <property type="evidence" value="ECO:0007669"/>
    <property type="project" value="InterPro"/>
</dbReference>
<evidence type="ECO:0000256" key="2">
    <source>
        <dbReference type="RuleBase" id="RU003876"/>
    </source>
</evidence>
<accession>A0A401RG46</accession>
<dbReference type="PANTHER" id="PTHR11875">
    <property type="entry name" value="TESTIS-SPECIFIC Y-ENCODED PROTEIN"/>
    <property type="match status" value="1"/>
</dbReference>
<evidence type="ECO:0000313" key="4">
    <source>
        <dbReference type="EMBL" id="GCC17107.1"/>
    </source>
</evidence>
<proteinExistence type="inferred from homology"/>
<evidence type="ECO:0000256" key="1">
    <source>
        <dbReference type="ARBA" id="ARBA00009947"/>
    </source>
</evidence>
<feature type="compositionally biased region" description="Acidic residues" evidence="3">
    <location>
        <begin position="85"/>
        <end position="130"/>
    </location>
</feature>
<name>A0A401RG46_CHIPU</name>
<keyword evidence="5" id="KW-1185">Reference proteome</keyword>
<organism evidence="4 5">
    <name type="scientific">Chiloscyllium punctatum</name>
    <name type="common">Brownbanded bambooshark</name>
    <name type="synonym">Hemiscyllium punctatum</name>
    <dbReference type="NCBI Taxonomy" id="137246"/>
    <lineage>
        <taxon>Eukaryota</taxon>
        <taxon>Metazoa</taxon>
        <taxon>Chordata</taxon>
        <taxon>Craniata</taxon>
        <taxon>Vertebrata</taxon>
        <taxon>Chondrichthyes</taxon>
        <taxon>Elasmobranchii</taxon>
        <taxon>Galeomorphii</taxon>
        <taxon>Galeoidea</taxon>
        <taxon>Orectolobiformes</taxon>
        <taxon>Hemiscylliidae</taxon>
        <taxon>Chiloscyllium</taxon>
    </lineage>
</organism>
<dbReference type="Proteomes" id="UP000287033">
    <property type="component" value="Unassembled WGS sequence"/>
</dbReference>
<dbReference type="InterPro" id="IPR002164">
    <property type="entry name" value="NAP_family"/>
</dbReference>
<evidence type="ECO:0000256" key="3">
    <source>
        <dbReference type="SAM" id="MobiDB-lite"/>
    </source>
</evidence>
<dbReference type="Gene3D" id="3.30.1120.90">
    <property type="entry name" value="Nucleosome assembly protein"/>
    <property type="match status" value="1"/>
</dbReference>
<comment type="similarity">
    <text evidence="1 2">Belongs to the nucleosome assembly protein (NAP) family.</text>
</comment>
<reference evidence="4 5" key="1">
    <citation type="journal article" date="2018" name="Nat. Ecol. Evol.">
        <title>Shark genomes provide insights into elasmobranch evolution and the origin of vertebrates.</title>
        <authorList>
            <person name="Hara Y"/>
            <person name="Yamaguchi K"/>
            <person name="Onimaru K"/>
            <person name="Kadota M"/>
            <person name="Koyanagi M"/>
            <person name="Keeley SD"/>
            <person name="Tatsumi K"/>
            <person name="Tanaka K"/>
            <person name="Motone F"/>
            <person name="Kageyama Y"/>
            <person name="Nozu R"/>
            <person name="Adachi N"/>
            <person name="Nishimura O"/>
            <person name="Nakagawa R"/>
            <person name="Tanegashima C"/>
            <person name="Kiyatake I"/>
            <person name="Matsumoto R"/>
            <person name="Murakumo K"/>
            <person name="Nishida K"/>
            <person name="Terakita A"/>
            <person name="Kuratani S"/>
            <person name="Sato K"/>
            <person name="Hyodo S Kuraku.S."/>
        </authorList>
    </citation>
    <scope>NUCLEOTIDE SEQUENCE [LARGE SCALE GENOMIC DNA]</scope>
</reference>
<dbReference type="OMA" id="MEIKWES"/>
<dbReference type="GO" id="GO:0005634">
    <property type="term" value="C:nucleus"/>
    <property type="evidence" value="ECO:0007669"/>
    <property type="project" value="InterPro"/>
</dbReference>
<dbReference type="Pfam" id="PF00956">
    <property type="entry name" value="NAP"/>
    <property type="match status" value="1"/>
</dbReference>
<dbReference type="AlphaFoldDB" id="A0A401RG46"/>
<dbReference type="InterPro" id="IPR037231">
    <property type="entry name" value="NAP-like_sf"/>
</dbReference>